<reference evidence="1 2" key="1">
    <citation type="submission" date="2023-07" db="EMBL/GenBank/DDBJ databases">
        <title>Genomic Encyclopedia of Type Strains, Phase IV (KMG-IV): sequencing the most valuable type-strain genomes for metagenomic binning, comparative biology and taxonomic classification.</title>
        <authorList>
            <person name="Goeker M."/>
        </authorList>
    </citation>
    <scope>NUCLEOTIDE SEQUENCE [LARGE SCALE GENOMIC DNA]</scope>
    <source>
        <strain evidence="1 2">DSM 19154</strain>
    </source>
</reference>
<comment type="caution">
    <text evidence="1">The sequence shown here is derived from an EMBL/GenBank/DDBJ whole genome shotgun (WGS) entry which is preliminary data.</text>
</comment>
<dbReference type="PANTHER" id="PTHR43689">
    <property type="entry name" value="HYDROLASE"/>
    <property type="match status" value="1"/>
</dbReference>
<dbReference type="SUPFAM" id="SSF53474">
    <property type="entry name" value="alpha/beta-Hydrolases"/>
    <property type="match status" value="1"/>
</dbReference>
<dbReference type="EMBL" id="JAUSUA010000006">
    <property type="protein sequence ID" value="MDQ0208769.1"/>
    <property type="molecule type" value="Genomic_DNA"/>
</dbReference>
<protein>
    <submittedName>
        <fullName evidence="1">Pimeloyl-ACP methyl ester carboxylesterase</fullName>
    </submittedName>
</protein>
<proteinExistence type="predicted"/>
<name>A0ABT9YP15_9BACI</name>
<keyword evidence="2" id="KW-1185">Reference proteome</keyword>
<evidence type="ECO:0000313" key="1">
    <source>
        <dbReference type="EMBL" id="MDQ0208769.1"/>
    </source>
</evidence>
<dbReference type="Proteomes" id="UP001225034">
    <property type="component" value="Unassembled WGS sequence"/>
</dbReference>
<dbReference type="RefSeq" id="WP_306985089.1">
    <property type="nucleotide sequence ID" value="NZ_JAUSUA010000006.1"/>
</dbReference>
<dbReference type="InterPro" id="IPR029058">
    <property type="entry name" value="AB_hydrolase_fold"/>
</dbReference>
<dbReference type="PANTHER" id="PTHR43689:SF8">
    <property type="entry name" value="ALPHA_BETA-HYDROLASES SUPERFAMILY PROTEIN"/>
    <property type="match status" value="1"/>
</dbReference>
<accession>A0ABT9YP15</accession>
<sequence length="89" mass="10363">MTKSKFLRHWAGNLKMESREQLHHIKCPTLILHGEQDKMVARQQQILSTSIPHSLFQPIKHADHLTNRDNPEDVTKAIHTFVKELTPYA</sequence>
<gene>
    <name evidence="1" type="ORF">J2S05_003581</name>
</gene>
<dbReference type="Gene3D" id="3.40.50.1820">
    <property type="entry name" value="alpha/beta hydrolase"/>
    <property type="match status" value="1"/>
</dbReference>
<organism evidence="1 2">
    <name type="scientific">Alkalicoccobacillus murimartini</name>
    <dbReference type="NCBI Taxonomy" id="171685"/>
    <lineage>
        <taxon>Bacteria</taxon>
        <taxon>Bacillati</taxon>
        <taxon>Bacillota</taxon>
        <taxon>Bacilli</taxon>
        <taxon>Bacillales</taxon>
        <taxon>Bacillaceae</taxon>
        <taxon>Alkalicoccobacillus</taxon>
    </lineage>
</organism>
<evidence type="ECO:0000313" key="2">
    <source>
        <dbReference type="Proteomes" id="UP001225034"/>
    </source>
</evidence>